<proteinExistence type="predicted"/>
<feature type="domain" description="Reverse transcriptase" evidence="1">
    <location>
        <begin position="37"/>
        <end position="253"/>
    </location>
</feature>
<evidence type="ECO:0000313" key="3">
    <source>
        <dbReference type="Proteomes" id="UP000254065"/>
    </source>
</evidence>
<dbReference type="NCBIfam" id="NF041747">
    <property type="entry name" value="Drt3a"/>
    <property type="match status" value="1"/>
</dbReference>
<accession>A0A378R0U2</accession>
<keyword evidence="2" id="KW-0548">Nucleotidyltransferase</keyword>
<evidence type="ECO:0000259" key="1">
    <source>
        <dbReference type="PROSITE" id="PS50878"/>
    </source>
</evidence>
<dbReference type="Pfam" id="PF00078">
    <property type="entry name" value="RVT_1"/>
    <property type="match status" value="1"/>
</dbReference>
<dbReference type="PROSITE" id="PS50878">
    <property type="entry name" value="RT_POL"/>
    <property type="match status" value="1"/>
</dbReference>
<dbReference type="GO" id="GO:0003964">
    <property type="term" value="F:RNA-directed DNA polymerase activity"/>
    <property type="evidence" value="ECO:0007669"/>
    <property type="project" value="UniProtKB-KW"/>
</dbReference>
<dbReference type="AlphaFoldDB" id="A0A378R0U2"/>
<dbReference type="InterPro" id="IPR000477">
    <property type="entry name" value="RT_dom"/>
</dbReference>
<dbReference type="STRING" id="1122244.GCA_000426885_00873"/>
<organism evidence="2 3">
    <name type="scientific">Moraxella caprae</name>
    <dbReference type="NCBI Taxonomy" id="90240"/>
    <lineage>
        <taxon>Bacteria</taxon>
        <taxon>Pseudomonadati</taxon>
        <taxon>Pseudomonadota</taxon>
        <taxon>Gammaproteobacteria</taxon>
        <taxon>Moraxellales</taxon>
        <taxon>Moraxellaceae</taxon>
        <taxon>Moraxella</taxon>
    </lineage>
</organism>
<keyword evidence="2" id="KW-0808">Transferase</keyword>
<keyword evidence="2" id="KW-0695">RNA-directed DNA polymerase</keyword>
<dbReference type="RefSeq" id="WP_029102606.1">
    <property type="nucleotide sequence ID" value="NZ_UGQB01000004.1"/>
</dbReference>
<gene>
    <name evidence="2" type="ORF">NCTC12877_00404</name>
</gene>
<dbReference type="OrthoDB" id="9793236at2"/>
<evidence type="ECO:0000313" key="2">
    <source>
        <dbReference type="EMBL" id="STZ07440.1"/>
    </source>
</evidence>
<reference evidence="2 3" key="1">
    <citation type="submission" date="2018-06" db="EMBL/GenBank/DDBJ databases">
        <authorList>
            <consortium name="Pathogen Informatics"/>
            <person name="Doyle S."/>
        </authorList>
    </citation>
    <scope>NUCLEOTIDE SEQUENCE [LARGE SCALE GENOMIC DNA]</scope>
    <source>
        <strain evidence="2 3">NCTC12877</strain>
    </source>
</reference>
<dbReference type="InterPro" id="IPR043502">
    <property type="entry name" value="DNA/RNA_pol_sf"/>
</dbReference>
<dbReference type="EMBL" id="UGQB01000004">
    <property type="protein sequence ID" value="STZ07440.1"/>
    <property type="molecule type" value="Genomic_DNA"/>
</dbReference>
<dbReference type="CDD" id="cd01646">
    <property type="entry name" value="RT_Bac_retron_I"/>
    <property type="match status" value="1"/>
</dbReference>
<keyword evidence="3" id="KW-1185">Reference proteome</keyword>
<name>A0A378R0U2_9GAMM</name>
<sequence>MLDQSINLDSLKFVLNDYEKNFLFKDYFQHGEDEILLELINDYRTNTPIRAPIKGSLKGKSVYSYYNLREYLFQKRFITSFKSINKISQQNRNEIVLSIMALIQEHKPYNILRLDIKSFYESIDRTNLLDKIKRDKIYSFDTVKILESFFECFEREGIYGLPRGLPMSAILAEYYMRNFDKACKRMDGVFFYARFVDDIIIFTTNQDLKECDLQDKLPEGLQFNTKKSKIIKFYINNNATPIKEYFSYLGYQFYIDYTKKEVNFYVDIAPEKIKKIKTRIVKSFLDYNRNKNFILLLKRIKFLTNNYFIYNKNRDTKIKSGIYYNYKYITIEKIDEGRLSLYDLDKFLQSIIFSIKLQKDILGCEHLLSNDKKVQLSKYKFINGFKDKKFQKFSRNPKEFKQINRCWSY</sequence>
<dbReference type="Proteomes" id="UP000254065">
    <property type="component" value="Unassembled WGS sequence"/>
</dbReference>
<protein>
    <submittedName>
        <fullName evidence="2">Reverse transcriptase (RNA-dependent DNA polymerase)</fullName>
    </submittedName>
</protein>
<dbReference type="SUPFAM" id="SSF56672">
    <property type="entry name" value="DNA/RNA polymerases"/>
    <property type="match status" value="1"/>
</dbReference>